<name>A0A7J6HAK8_CANSA</name>
<evidence type="ECO:0000259" key="2">
    <source>
        <dbReference type="Pfam" id="PF13966"/>
    </source>
</evidence>
<feature type="domain" description="Reverse transcriptase zinc-binding" evidence="2">
    <location>
        <begin position="215"/>
        <end position="285"/>
    </location>
</feature>
<evidence type="ECO:0000256" key="1">
    <source>
        <dbReference type="SAM" id="MobiDB-lite"/>
    </source>
</evidence>
<dbReference type="AlphaFoldDB" id="A0A7J6HAK8"/>
<dbReference type="Proteomes" id="UP000525078">
    <property type="component" value="Unassembled WGS sequence"/>
</dbReference>
<dbReference type="Pfam" id="PF13966">
    <property type="entry name" value="zf-RVT"/>
    <property type="match status" value="1"/>
</dbReference>
<reference evidence="3 4" key="1">
    <citation type="journal article" date="2020" name="bioRxiv">
        <title>Sequence and annotation of 42 cannabis genomes reveals extensive copy number variation in cannabinoid synthesis and pathogen resistance genes.</title>
        <authorList>
            <person name="Mckernan K.J."/>
            <person name="Helbert Y."/>
            <person name="Kane L.T."/>
            <person name="Ebling H."/>
            <person name="Zhang L."/>
            <person name="Liu B."/>
            <person name="Eaton Z."/>
            <person name="Mclaughlin S."/>
            <person name="Kingan S."/>
            <person name="Baybayan P."/>
            <person name="Concepcion G."/>
            <person name="Jordan M."/>
            <person name="Riva A."/>
            <person name="Barbazuk W."/>
            <person name="Harkins T."/>
        </authorList>
    </citation>
    <scope>NUCLEOTIDE SEQUENCE [LARGE SCALE GENOMIC DNA]</scope>
    <source>
        <strain evidence="4">cv. Jamaican Lion 4</strain>
        <tissue evidence="3">Leaf</tissue>
    </source>
</reference>
<gene>
    <name evidence="3" type="ORF">F8388_012728</name>
</gene>
<dbReference type="InterPro" id="IPR026960">
    <property type="entry name" value="RVT-Znf"/>
</dbReference>
<dbReference type="EMBL" id="JAATIP010000019">
    <property type="protein sequence ID" value="KAF4392272.1"/>
    <property type="molecule type" value="Genomic_DNA"/>
</dbReference>
<feature type="compositionally biased region" description="Low complexity" evidence="1">
    <location>
        <begin position="118"/>
        <end position="129"/>
    </location>
</feature>
<organism evidence="3 4">
    <name type="scientific">Cannabis sativa</name>
    <name type="common">Hemp</name>
    <name type="synonym">Marijuana</name>
    <dbReference type="NCBI Taxonomy" id="3483"/>
    <lineage>
        <taxon>Eukaryota</taxon>
        <taxon>Viridiplantae</taxon>
        <taxon>Streptophyta</taxon>
        <taxon>Embryophyta</taxon>
        <taxon>Tracheophyta</taxon>
        <taxon>Spermatophyta</taxon>
        <taxon>Magnoliopsida</taxon>
        <taxon>eudicotyledons</taxon>
        <taxon>Gunneridae</taxon>
        <taxon>Pentapetalae</taxon>
        <taxon>rosids</taxon>
        <taxon>fabids</taxon>
        <taxon>Rosales</taxon>
        <taxon>Cannabaceae</taxon>
        <taxon>Cannabis</taxon>
    </lineage>
</organism>
<comment type="caution">
    <text evidence="3">The sequence shown here is derived from an EMBL/GenBank/DDBJ whole genome shotgun (WGS) entry which is preliminary data.</text>
</comment>
<evidence type="ECO:0000313" key="4">
    <source>
        <dbReference type="Proteomes" id="UP000525078"/>
    </source>
</evidence>
<sequence>MTQTPQNSPVNRAHSVANSHLTFSAWPSNEHVVDLGSPPVRSTVPVPFLTTLGSNGPMHNVASALEQAVGAAAISPAPIVATTVTSEVIGHTVPVSQAFATIMVDLNPSQPLHFAIGSSSSPATASTSTRKYRSKRPEISDLITSSHQWNTSRIDTIFPTDISQAIQSIPLIRITSPDTYYWPFTSHGNYTANSGYHQAHSLNHKHDPSPSSTLNNQTWWKTLWTQPIPSKTKHFIWRAYYDILPTGSNLHKRKTLSTPACCRCYNQTESLEHALFRCETVQKVWKLTNLCNFISQHIALTCMDILHLAGTKLMANEFQFFLCLLWKIWHCRNEFLHYWRVVAPASQIHTATDFLEQYQQHNIHQSSFKTSMVAATLNSEAPSIFQLKLSVDAAQNVAANKTSLGFALYNTHGDLMLTVASPWNGTQSALLMETHALSFALSWCAAAADCGSGPSEMFTSRAVFARC</sequence>
<evidence type="ECO:0000313" key="3">
    <source>
        <dbReference type="EMBL" id="KAF4392272.1"/>
    </source>
</evidence>
<protein>
    <recommendedName>
        <fullName evidence="2">Reverse transcriptase zinc-binding domain-containing protein</fullName>
    </recommendedName>
</protein>
<proteinExistence type="predicted"/>
<feature type="region of interest" description="Disordered" evidence="1">
    <location>
        <begin position="115"/>
        <end position="136"/>
    </location>
</feature>
<accession>A0A7J6HAK8</accession>